<keyword evidence="3" id="KW-1185">Reference proteome</keyword>
<dbReference type="RefSeq" id="WP_163051793.1">
    <property type="nucleotide sequence ID" value="NZ_AP019695.1"/>
</dbReference>
<evidence type="ECO:0000259" key="1">
    <source>
        <dbReference type="PROSITE" id="PS50887"/>
    </source>
</evidence>
<protein>
    <recommendedName>
        <fullName evidence="1">GGDEF domain-containing protein</fullName>
    </recommendedName>
</protein>
<dbReference type="Gene3D" id="3.30.70.270">
    <property type="match status" value="1"/>
</dbReference>
<evidence type="ECO:0000313" key="3">
    <source>
        <dbReference type="Proteomes" id="UP000464754"/>
    </source>
</evidence>
<dbReference type="KEGG" id="aarg:Aargi30884_13350"/>
<dbReference type="SUPFAM" id="SSF55073">
    <property type="entry name" value="Nucleotide cyclase"/>
    <property type="match status" value="1"/>
</dbReference>
<accession>A0A6N4TK26</accession>
<evidence type="ECO:0000313" key="2">
    <source>
        <dbReference type="EMBL" id="BBK22432.1"/>
    </source>
</evidence>
<dbReference type="Proteomes" id="UP000464754">
    <property type="component" value="Chromosome"/>
</dbReference>
<dbReference type="InterPro" id="IPR029787">
    <property type="entry name" value="Nucleotide_cyclase"/>
</dbReference>
<sequence length="114" mass="13124">MYVIQSRTIGRLGICAHLCLITLQDHSKFESDKEKNKQYMEKVMHKIQASLCNGLRIGDIVSRFSVNQFVVLLPTCNYENAVLAIDRVLRKVRYSLNSTNFTIEISMEEVTPKE</sequence>
<dbReference type="InterPro" id="IPR000160">
    <property type="entry name" value="GGDEF_dom"/>
</dbReference>
<gene>
    <name evidence="2" type="ORF">Aargi30884_13350</name>
</gene>
<dbReference type="InterPro" id="IPR043128">
    <property type="entry name" value="Rev_trsase/Diguanyl_cyclase"/>
</dbReference>
<dbReference type="PROSITE" id="PS50887">
    <property type="entry name" value="GGDEF"/>
    <property type="match status" value="1"/>
</dbReference>
<organism evidence="2 3">
    <name type="scientific">Amedibacterium intestinale</name>
    <dbReference type="NCBI Taxonomy" id="2583452"/>
    <lineage>
        <taxon>Bacteria</taxon>
        <taxon>Bacillati</taxon>
        <taxon>Bacillota</taxon>
        <taxon>Erysipelotrichia</taxon>
        <taxon>Erysipelotrichales</taxon>
        <taxon>Erysipelotrichaceae</taxon>
        <taxon>Amedibacterium</taxon>
    </lineage>
</organism>
<dbReference type="EMBL" id="AP019695">
    <property type="protein sequence ID" value="BBK22432.1"/>
    <property type="molecule type" value="Genomic_DNA"/>
</dbReference>
<dbReference type="AlphaFoldDB" id="A0A6N4TK26"/>
<proteinExistence type="predicted"/>
<feature type="domain" description="GGDEF" evidence="1">
    <location>
        <begin position="17"/>
        <end position="114"/>
    </location>
</feature>
<name>A0A6N4TK26_9FIRM</name>
<reference evidence="3" key="1">
    <citation type="submission" date="2019-05" db="EMBL/GenBank/DDBJ databases">
        <title>Complete genome sequencing of Absiella argi strain JCM 30884.</title>
        <authorList>
            <person name="Sakamoto M."/>
            <person name="Murakami T."/>
            <person name="Mori H."/>
        </authorList>
    </citation>
    <scope>NUCLEOTIDE SEQUENCE [LARGE SCALE GENOMIC DNA]</scope>
    <source>
        <strain evidence="3">JCM 30884</strain>
    </source>
</reference>